<dbReference type="InterPro" id="IPR047740">
    <property type="entry name" value="SMEK_dom"/>
</dbReference>
<accession>A0ABR9AQT4</accession>
<organism evidence="2 3">
    <name type="scientific">Echinicola arenosa</name>
    <dbReference type="NCBI Taxonomy" id="2774144"/>
    <lineage>
        <taxon>Bacteria</taxon>
        <taxon>Pseudomonadati</taxon>
        <taxon>Bacteroidota</taxon>
        <taxon>Cytophagia</taxon>
        <taxon>Cytophagales</taxon>
        <taxon>Cyclobacteriaceae</taxon>
        <taxon>Echinicola</taxon>
    </lineage>
</organism>
<dbReference type="NCBIfam" id="NF033859">
    <property type="entry name" value="SMEK_N"/>
    <property type="match status" value="1"/>
</dbReference>
<comment type="caution">
    <text evidence="2">The sequence shown here is derived from an EMBL/GenBank/DDBJ whole genome shotgun (WGS) entry which is preliminary data.</text>
</comment>
<evidence type="ECO:0000313" key="3">
    <source>
        <dbReference type="Proteomes" id="UP000647133"/>
    </source>
</evidence>
<proteinExistence type="predicted"/>
<gene>
    <name evidence="2" type="ORF">IFO69_20460</name>
</gene>
<name>A0ABR9AQT4_9BACT</name>
<dbReference type="RefSeq" id="WP_192012013.1">
    <property type="nucleotide sequence ID" value="NZ_JACYTQ010000010.1"/>
</dbReference>
<dbReference type="EMBL" id="JACYTQ010000010">
    <property type="protein sequence ID" value="MBD8491138.1"/>
    <property type="molecule type" value="Genomic_DNA"/>
</dbReference>
<feature type="domain" description="SMEK" evidence="1">
    <location>
        <begin position="12"/>
        <end position="150"/>
    </location>
</feature>
<dbReference type="Pfam" id="PF21941">
    <property type="entry name" value="SMEK_N"/>
    <property type="match status" value="1"/>
</dbReference>
<sequence length="1164" mass="135000">MNFASGNIIKDINFGLALLTTAIKLDTHINLTDKAQIAEKIFGELFTIIYSTDYTRADTIALKHPAIDLISDDTVFQVSTDATPEKIRKTVATFIEKEYHKKYKKLKFLFISSRNPIGTSRNTNFGDLPEQIFNPKEDIYYSDRLSSQIQGLEDSDLENIKNILWKELGLDYKKKRFKWINELKIELESRINKEGTSILDFENNLIYYTKQEERLIENFEKEIDFENKNTFLITGFPSTGKTTVAFDIARRVQTDKNKGYYPFYIKIKANENLSFADFYDDVEKIGYNPAILVIDDIHLNFPLANELLLKSQQYSNIIFLFVSRYITKDLRKDLYTETEDIFEVLKDSKLSFEKFNSDNFYKEKLSGIIEKHKNYKQKKGYDLKVGNPLKIFDLTKKNLFKLRLILKDWQESNNTLSELDDTQLNKNLYSRFLKGLNPTDQKLLLRYASLYSFEIPFSKSVVDDSSEKDGLFFTEDFNESLFMHSSFSDLLIDAYLFYNKPEFKQQFNSQKERFIFSNITDYISENTSKAFCDYPDNIYQIFYNLGINKEQWIFSELQKSTDSFFALVKYFQNSNSANSEELKNILQLTKIYSRKNYEKLVSKLIVENDNRTNVLKRGENSLLTLSYAHYSIHPKNKGLKNRIYEVFSDGELKDIILSANISKITLAFKYLQDIKIRHQLVSILSKEQWVDIFNNVPFKFLGNSLTEIKTINSELAFYIYNNLDEEYISSKIGRTHFDNITKTLSEINVLGNRKAKYILKNISQDRLQKSIAFVTVPQIGIGLSRLKKIDQTISLDIANSLNAELIYRKLIRSDLNDFGRVLVEINNVSEELTSQILSHIEEQNDLEEKFNSSKIRGKEISHILESLHKVGARKYGKFLLDNAHPDIIYGRILSSSVSISSHIIKSVGYFDKGLAEKYMDSYFKSNLVEKLESKQILLTHLPNIFNDFSSINFVKAKTFFSSLDNYLFVKKGLAREVKLPGLANAFNVLKKYDRTKIDEIIKNLNSHNIFKHKITESSAESLFSSIAILNKLSPSTTDSMIKTYKGKMDTNQKVSIQFSQFCDSLYRLSKVDKDLALDLLIDFKPILIRSYKNVGFRKLSSGLNTLGKIDIDYAKKLLCELPIEDLKKKIDNISNNEHNVNGALGEIKKVDEMIWKKLYEYANA</sequence>
<dbReference type="InterPro" id="IPR027417">
    <property type="entry name" value="P-loop_NTPase"/>
</dbReference>
<protein>
    <submittedName>
        <fullName evidence="2">SMEK domain-containing protein</fullName>
    </submittedName>
</protein>
<dbReference type="SUPFAM" id="SSF52540">
    <property type="entry name" value="P-loop containing nucleoside triphosphate hydrolases"/>
    <property type="match status" value="1"/>
</dbReference>
<dbReference type="Gene3D" id="3.40.50.300">
    <property type="entry name" value="P-loop containing nucleotide triphosphate hydrolases"/>
    <property type="match status" value="1"/>
</dbReference>
<dbReference type="Proteomes" id="UP000647133">
    <property type="component" value="Unassembled WGS sequence"/>
</dbReference>
<evidence type="ECO:0000259" key="1">
    <source>
        <dbReference type="Pfam" id="PF21941"/>
    </source>
</evidence>
<keyword evidence="3" id="KW-1185">Reference proteome</keyword>
<reference evidence="2 3" key="1">
    <citation type="submission" date="2020-09" db="EMBL/GenBank/DDBJ databases">
        <title>Echinicola sp. CAU 1574 isolated from sand of Sido Beach.</title>
        <authorList>
            <person name="Kim W."/>
        </authorList>
    </citation>
    <scope>NUCLEOTIDE SEQUENCE [LARGE SCALE GENOMIC DNA]</scope>
    <source>
        <strain evidence="2 3">CAU 1574</strain>
    </source>
</reference>
<evidence type="ECO:0000313" key="2">
    <source>
        <dbReference type="EMBL" id="MBD8491138.1"/>
    </source>
</evidence>